<proteinExistence type="predicted"/>
<evidence type="ECO:0000256" key="1">
    <source>
        <dbReference type="SAM" id="MobiDB-lite"/>
    </source>
</evidence>
<comment type="caution">
    <text evidence="2">The sequence shown here is derived from an EMBL/GenBank/DDBJ whole genome shotgun (WGS) entry which is preliminary data.</text>
</comment>
<evidence type="ECO:0000313" key="3">
    <source>
        <dbReference type="Proteomes" id="UP000011885"/>
    </source>
</evidence>
<keyword evidence="3" id="KW-1185">Reference proteome</keyword>
<dbReference type="EMBL" id="ANOH01000141">
    <property type="protein sequence ID" value="EMI56546.1"/>
    <property type="molecule type" value="Genomic_DNA"/>
</dbReference>
<dbReference type="PATRIC" id="fig|1263870.3.peg.2154"/>
<feature type="compositionally biased region" description="Polar residues" evidence="1">
    <location>
        <begin position="1"/>
        <end position="11"/>
    </location>
</feature>
<name>M5UFC0_9BACT</name>
<dbReference type="RefSeq" id="WP_008677057.1">
    <property type="nucleotide sequence ID" value="NZ_ANOH01000141.1"/>
</dbReference>
<reference evidence="2 3" key="1">
    <citation type="journal article" date="2013" name="Mar. Genomics">
        <title>Expression of sulfatases in Rhodopirellula baltica and the diversity of sulfatases in the genus Rhodopirellula.</title>
        <authorList>
            <person name="Wegner C.E."/>
            <person name="Richter-Heitmann T."/>
            <person name="Klindworth A."/>
            <person name="Klockow C."/>
            <person name="Richter M."/>
            <person name="Achstetter T."/>
            <person name="Glockner F.O."/>
            <person name="Harder J."/>
        </authorList>
    </citation>
    <scope>NUCLEOTIDE SEQUENCE [LARGE SCALE GENOMIC DNA]</scope>
    <source>
        <strain evidence="2 3">SM41</strain>
    </source>
</reference>
<gene>
    <name evidence="2" type="ORF">RSSM_02019</name>
</gene>
<feature type="region of interest" description="Disordered" evidence="1">
    <location>
        <begin position="1"/>
        <end position="38"/>
    </location>
</feature>
<accession>M5UFC0</accession>
<sequence length="288" mass="32562">MTSHPSASSALSDRANGSHGVADTNPYASPPAPADENWVQQSSLGDELQPTANDLLLPGGDERLWAVVPIKHMPFRELRPLTRNLFEYLLVLFVFKLLRVPNRPSWASALLDQREISEQDIPELFVADFDKARSEATALGFVDPHYVSSPTVGPRMSVEMLMTTPDGRVQLSFHRLVTIDGFARLDETRRGLHSLLAGDRNLVTMGNMPTPRPSEWQTVTRMRTKSFEKLLERHRKQLAEHASRPIEPSRIVEESMREDHRLIQDVIERGLLREANGNDILNITQRYG</sequence>
<dbReference type="AlphaFoldDB" id="M5UFC0"/>
<protein>
    <submittedName>
        <fullName evidence="2">Uncharacterized protein</fullName>
    </submittedName>
</protein>
<organism evidence="2 3">
    <name type="scientific">Rhodopirellula sallentina SM41</name>
    <dbReference type="NCBI Taxonomy" id="1263870"/>
    <lineage>
        <taxon>Bacteria</taxon>
        <taxon>Pseudomonadati</taxon>
        <taxon>Planctomycetota</taxon>
        <taxon>Planctomycetia</taxon>
        <taxon>Pirellulales</taxon>
        <taxon>Pirellulaceae</taxon>
        <taxon>Rhodopirellula</taxon>
    </lineage>
</organism>
<evidence type="ECO:0000313" key="2">
    <source>
        <dbReference type="EMBL" id="EMI56546.1"/>
    </source>
</evidence>
<dbReference type="Proteomes" id="UP000011885">
    <property type="component" value="Unassembled WGS sequence"/>
</dbReference>